<gene>
    <name evidence="1" type="ORF">GALL_114880</name>
</gene>
<reference evidence="1" key="1">
    <citation type="submission" date="2016-10" db="EMBL/GenBank/DDBJ databases">
        <title>Sequence of Gallionella enrichment culture.</title>
        <authorList>
            <person name="Poehlein A."/>
            <person name="Muehling M."/>
            <person name="Daniel R."/>
        </authorList>
    </citation>
    <scope>NUCLEOTIDE SEQUENCE</scope>
</reference>
<evidence type="ECO:0000313" key="1">
    <source>
        <dbReference type="EMBL" id="OIR06298.1"/>
    </source>
</evidence>
<accession>A0A1J5SDG0</accession>
<sequence length="97" mass="10844">MNVTKIIRKMDARRDQASASRDDTVAGLPARSWMARSNGGLWWNKTALYSSLCVLHEPVFHPNSILTTMSSLPRDLRRVSSALAVGREALECHGYPF</sequence>
<proteinExistence type="predicted"/>
<name>A0A1J5SDG0_9ZZZZ</name>
<comment type="caution">
    <text evidence="1">The sequence shown here is derived from an EMBL/GenBank/DDBJ whole genome shotgun (WGS) entry which is preliminary data.</text>
</comment>
<protein>
    <submittedName>
        <fullName evidence="1">Uncharacterized protein</fullName>
    </submittedName>
</protein>
<dbReference type="AlphaFoldDB" id="A0A1J5SDG0"/>
<dbReference type="EMBL" id="MLJW01000044">
    <property type="protein sequence ID" value="OIR06298.1"/>
    <property type="molecule type" value="Genomic_DNA"/>
</dbReference>
<organism evidence="1">
    <name type="scientific">mine drainage metagenome</name>
    <dbReference type="NCBI Taxonomy" id="410659"/>
    <lineage>
        <taxon>unclassified sequences</taxon>
        <taxon>metagenomes</taxon>
        <taxon>ecological metagenomes</taxon>
    </lineage>
</organism>